<feature type="domain" description="Transposase IS4-like" evidence="2">
    <location>
        <begin position="224"/>
        <end position="490"/>
    </location>
</feature>
<gene>
    <name evidence="3" type="ORF">FNY66_15220</name>
</gene>
<dbReference type="AlphaFoldDB" id="A0A5M9HX80"/>
<dbReference type="RefSeq" id="WP_150311666.1">
    <property type="nucleotide sequence ID" value="NZ_VMSO01000045.1"/>
</dbReference>
<dbReference type="EMBL" id="VMSO01000045">
    <property type="protein sequence ID" value="KAA8500126.1"/>
    <property type="molecule type" value="Genomic_DNA"/>
</dbReference>
<sequence length="502" mass="57518">MFKPELWQSHDEYRTIVNSLGRRLSRNNPRYQFDAYSKERQKLLSLNLDPLSDYLTPFYSAEGRPAIHQAQILRSLILFTLLFNRTDAKTSLTAWVRDVLPNSISLACLCGFSSVEDLPPLGSYYDLMNRLWLNPREQYSRSALLPAGKNGKKPQKTIGSDGKLAEENPDTFSALHTVDLIRNGSPASENPEAVLQEIFSLLAVFPSIRLGLIDADDLTVSGDDTAVVSHTSPNGRHLPSCSPSCPFRKTCGRHYSDPDAGWGWDSDKKVWYFGHTLYMLSYRNDQEKVELPLMFKFTQARRHDSLNFLYAIDDFGRHSFGLSPKNICLDSAHDNLPTYELLEHWDINAFIDINGRTKSSENAPDDITFDKEGHPLCRAGHKMCSWGNDPVKQAHKYRRPLKCGRIVSCPYEKECSKGSYGRTIYIKHHADLRFHPRVPRDSALYKETYSKRTACERVNDRVLNDYCLQHLKIRGKDHFSFWMMLIGICIHLDARYKTGRLN</sequence>
<evidence type="ECO:0000256" key="1">
    <source>
        <dbReference type="SAM" id="MobiDB-lite"/>
    </source>
</evidence>
<dbReference type="OrthoDB" id="1861643at2"/>
<dbReference type="InterPro" id="IPR002559">
    <property type="entry name" value="Transposase_11"/>
</dbReference>
<evidence type="ECO:0000259" key="2">
    <source>
        <dbReference type="Pfam" id="PF01609"/>
    </source>
</evidence>
<organism evidence="3 4">
    <name type="scientific">Mediterraneibacter catenae</name>
    <dbReference type="NCBI Taxonomy" id="2594882"/>
    <lineage>
        <taxon>Bacteria</taxon>
        <taxon>Bacillati</taxon>
        <taxon>Bacillota</taxon>
        <taxon>Clostridia</taxon>
        <taxon>Lachnospirales</taxon>
        <taxon>Lachnospiraceae</taxon>
        <taxon>Mediterraneibacter</taxon>
    </lineage>
</organism>
<comment type="caution">
    <text evidence="3">The sequence shown here is derived from an EMBL/GenBank/DDBJ whole genome shotgun (WGS) entry which is preliminary data.</text>
</comment>
<name>A0A5M9HX80_9FIRM</name>
<dbReference type="Pfam" id="PF01609">
    <property type="entry name" value="DDE_Tnp_1"/>
    <property type="match status" value="1"/>
</dbReference>
<feature type="region of interest" description="Disordered" evidence="1">
    <location>
        <begin position="145"/>
        <end position="164"/>
    </location>
</feature>
<keyword evidence="4" id="KW-1185">Reference proteome</keyword>
<accession>A0A5M9HX80</accession>
<dbReference type="Proteomes" id="UP000322025">
    <property type="component" value="Unassembled WGS sequence"/>
</dbReference>
<protein>
    <submittedName>
        <fullName evidence="3">Transposase</fullName>
    </submittedName>
</protein>
<proteinExistence type="predicted"/>
<evidence type="ECO:0000313" key="4">
    <source>
        <dbReference type="Proteomes" id="UP000322025"/>
    </source>
</evidence>
<evidence type="ECO:0000313" key="3">
    <source>
        <dbReference type="EMBL" id="KAA8500126.1"/>
    </source>
</evidence>
<reference evidence="3" key="1">
    <citation type="submission" date="2019-07" db="EMBL/GenBank/DDBJ databases">
        <authorList>
            <person name="Wongkuna S."/>
            <person name="Scaria J."/>
        </authorList>
    </citation>
    <scope>NUCLEOTIDE SEQUENCE [LARGE SCALE GENOMIC DNA]</scope>
    <source>
        <strain evidence="3">SW178</strain>
    </source>
</reference>